<evidence type="ECO:0000313" key="5">
    <source>
        <dbReference type="EMBL" id="NEC00837.1"/>
    </source>
</evidence>
<dbReference type="InterPro" id="IPR041522">
    <property type="entry name" value="CdaR_GGDEF"/>
</dbReference>
<gene>
    <name evidence="5" type="ORF">G3I58_23055</name>
</gene>
<dbReference type="Pfam" id="PF14361">
    <property type="entry name" value="RsbRD_N"/>
    <property type="match status" value="1"/>
</dbReference>
<dbReference type="Gene3D" id="1.10.10.2840">
    <property type="entry name" value="PucR C-terminal helix-turn-helix domain"/>
    <property type="match status" value="1"/>
</dbReference>
<dbReference type="InterPro" id="IPR025751">
    <property type="entry name" value="RsbRD_N_dom"/>
</dbReference>
<sequence>MSDQHADDGLIVPPLLAVCAAELLERVDALADDLFRKITTEVAPYARLSDEIMADVRDFNERNLREQLTCMAHHRPVRTDSTRQSVRRRATQGVPLDAVLHAFLIGYRLLADALIDRAKQRPGTTMDDVAQASMALWSLLDAASRTVNDVYRDTLVSLARADELQRLLLLDALLTGKTADWASLGGTAASLGLPEQGPYVCVVADHGDVSAMEQAMLRGGLRSAWRPRPDGLAGVVALPDPSPVPGCAHSTALATVLGVVGAAVAGRAGLSPAYTRLRESADALRLATLARASLPAGTHRAVTLDHDPAAVLVAAGPDLALRMALTVLDPVLAAPDRKDLMETLTAWLDSDTGSTTEIAELLYCHRNTVRNRLDRVSRLTGRSLHRPADVAALYAGVRALELRPR</sequence>
<proteinExistence type="inferred from homology"/>
<evidence type="ECO:0000259" key="4">
    <source>
        <dbReference type="Pfam" id="PF17853"/>
    </source>
</evidence>
<dbReference type="InterPro" id="IPR042070">
    <property type="entry name" value="PucR_C-HTH_sf"/>
</dbReference>
<evidence type="ECO:0000256" key="1">
    <source>
        <dbReference type="ARBA" id="ARBA00006754"/>
    </source>
</evidence>
<dbReference type="PANTHER" id="PTHR33744">
    <property type="entry name" value="CARBOHYDRATE DIACID REGULATOR"/>
    <property type="match status" value="1"/>
</dbReference>
<dbReference type="AlphaFoldDB" id="A0A7K3RFS4"/>
<name>A0A7K3RFS4_STRAQ</name>
<dbReference type="Pfam" id="PF17853">
    <property type="entry name" value="GGDEF_2"/>
    <property type="match status" value="1"/>
</dbReference>
<evidence type="ECO:0000259" key="3">
    <source>
        <dbReference type="Pfam" id="PF14361"/>
    </source>
</evidence>
<accession>A0A7K3RFS4</accession>
<dbReference type="InterPro" id="IPR051448">
    <property type="entry name" value="CdaR-like_regulators"/>
</dbReference>
<evidence type="ECO:0000259" key="2">
    <source>
        <dbReference type="Pfam" id="PF13556"/>
    </source>
</evidence>
<dbReference type="PANTHER" id="PTHR33744:SF1">
    <property type="entry name" value="DNA-BINDING TRANSCRIPTIONAL ACTIVATOR ADER"/>
    <property type="match status" value="1"/>
</dbReference>
<dbReference type="RefSeq" id="WP_164269916.1">
    <property type="nucleotide sequence ID" value="NZ_CBDRIV010000030.1"/>
</dbReference>
<dbReference type="EMBL" id="JAAGMS010000255">
    <property type="protein sequence ID" value="NEC00837.1"/>
    <property type="molecule type" value="Genomic_DNA"/>
</dbReference>
<comment type="similarity">
    <text evidence="1">Belongs to the CdaR family.</text>
</comment>
<protein>
    <submittedName>
        <fullName evidence="5">PucR family transcriptional regulator</fullName>
    </submittedName>
</protein>
<dbReference type="Proteomes" id="UP000470951">
    <property type="component" value="Unassembled WGS sequence"/>
</dbReference>
<feature type="domain" description="CdaR GGDEF-like" evidence="4">
    <location>
        <begin position="187"/>
        <end position="291"/>
    </location>
</feature>
<reference evidence="5 6" key="1">
    <citation type="submission" date="2020-01" db="EMBL/GenBank/DDBJ databases">
        <title>Insect and environment-associated Actinomycetes.</title>
        <authorList>
            <person name="Currrie C."/>
            <person name="Chevrette M."/>
            <person name="Carlson C."/>
            <person name="Stubbendieck R."/>
            <person name="Wendt-Pienkowski E."/>
        </authorList>
    </citation>
    <scope>NUCLEOTIDE SEQUENCE [LARGE SCALE GENOMIC DNA]</scope>
    <source>
        <strain evidence="5 6">SID7903</strain>
    </source>
</reference>
<dbReference type="InterPro" id="IPR025736">
    <property type="entry name" value="PucR_C-HTH_dom"/>
</dbReference>
<comment type="caution">
    <text evidence="5">The sequence shown here is derived from an EMBL/GenBank/DDBJ whole genome shotgun (WGS) entry which is preliminary data.</text>
</comment>
<organism evidence="5 6">
    <name type="scientific">Streptomyces anulatus</name>
    <name type="common">Streptomyces chrysomallus</name>
    <dbReference type="NCBI Taxonomy" id="1892"/>
    <lineage>
        <taxon>Bacteria</taxon>
        <taxon>Bacillati</taxon>
        <taxon>Actinomycetota</taxon>
        <taxon>Actinomycetes</taxon>
        <taxon>Kitasatosporales</taxon>
        <taxon>Streptomycetaceae</taxon>
        <taxon>Streptomyces</taxon>
    </lineage>
</organism>
<feature type="domain" description="RsbT co-antagonist protein RsbRD N-terminal" evidence="3">
    <location>
        <begin position="28"/>
        <end position="166"/>
    </location>
</feature>
<feature type="domain" description="PucR C-terminal helix-turn-helix" evidence="2">
    <location>
        <begin position="340"/>
        <end position="399"/>
    </location>
</feature>
<dbReference type="Pfam" id="PF13556">
    <property type="entry name" value="HTH_30"/>
    <property type="match status" value="1"/>
</dbReference>
<evidence type="ECO:0000313" key="6">
    <source>
        <dbReference type="Proteomes" id="UP000470951"/>
    </source>
</evidence>